<evidence type="ECO:0000313" key="2">
    <source>
        <dbReference type="Proteomes" id="UP000046395"/>
    </source>
</evidence>
<dbReference type="AlphaFoldDB" id="A0A5S6R4X8"/>
<protein>
    <submittedName>
        <fullName evidence="3">Uncharacterized protein</fullName>
    </submittedName>
</protein>
<dbReference type="Proteomes" id="UP000046395">
    <property type="component" value="Unassembled WGS sequence"/>
</dbReference>
<evidence type="ECO:0000256" key="1">
    <source>
        <dbReference type="SAM" id="MobiDB-lite"/>
    </source>
</evidence>
<organism evidence="2 3">
    <name type="scientific">Trichuris muris</name>
    <name type="common">Mouse whipworm</name>
    <dbReference type="NCBI Taxonomy" id="70415"/>
    <lineage>
        <taxon>Eukaryota</taxon>
        <taxon>Metazoa</taxon>
        <taxon>Ecdysozoa</taxon>
        <taxon>Nematoda</taxon>
        <taxon>Enoplea</taxon>
        <taxon>Dorylaimia</taxon>
        <taxon>Trichinellida</taxon>
        <taxon>Trichuridae</taxon>
        <taxon>Trichuris</taxon>
    </lineage>
</organism>
<dbReference type="WBParaSite" id="TMUE_3000014646.1">
    <property type="protein sequence ID" value="TMUE_3000014646.1"/>
    <property type="gene ID" value="WBGene00302284"/>
</dbReference>
<accession>A0A5S6R4X8</accession>
<feature type="region of interest" description="Disordered" evidence="1">
    <location>
        <begin position="1"/>
        <end position="41"/>
    </location>
</feature>
<keyword evidence="2" id="KW-1185">Reference proteome</keyword>
<proteinExistence type="predicted"/>
<reference evidence="3" key="1">
    <citation type="submission" date="2019-12" db="UniProtKB">
        <authorList>
            <consortium name="WormBaseParasite"/>
        </authorList>
    </citation>
    <scope>IDENTIFICATION</scope>
</reference>
<name>A0A5S6R4X8_TRIMR</name>
<feature type="compositionally biased region" description="Basic and acidic residues" evidence="1">
    <location>
        <begin position="1"/>
        <end position="10"/>
    </location>
</feature>
<sequence>MRDQLGRRDSNGAASGADRALNDFFPKERRSVGTPTESVRASEQYLKFPHPIQGWAGGKKIFQIAFRQEATVILRGKEVGQVQANNGANGAKDDDPSGRPVSRSAPGTATGKWADHNRLTRRGITTNAGCNGAAIEDIPSLGFSRRLSDGQVPESIRGRLNFGQP</sequence>
<evidence type="ECO:0000313" key="3">
    <source>
        <dbReference type="WBParaSite" id="TMUE_3000014646.1"/>
    </source>
</evidence>
<feature type="region of interest" description="Disordered" evidence="1">
    <location>
        <begin position="80"/>
        <end position="165"/>
    </location>
</feature>